<dbReference type="RefSeq" id="XP_025411526.1">
    <property type="nucleotide sequence ID" value="XM_025555741.1"/>
</dbReference>
<dbReference type="EMBL" id="GGMS01017346">
    <property type="protein sequence ID" value="MBY86549.1"/>
    <property type="molecule type" value="Transcribed_RNA"/>
</dbReference>
<dbReference type="PANTHER" id="PTHR22948:SF76">
    <property type="entry name" value="FI20010P1-RELATED"/>
    <property type="match status" value="1"/>
</dbReference>
<dbReference type="OrthoDB" id="9989103at2759"/>
<dbReference type="RefSeq" id="XP_025411529.1">
    <property type="nucleotide sequence ID" value="XM_025555744.1"/>
</dbReference>
<evidence type="ECO:0000313" key="10">
    <source>
        <dbReference type="RefSeq" id="XP_025411532.1"/>
    </source>
</evidence>
<dbReference type="RefSeq" id="XP_025411527.1">
    <property type="nucleotide sequence ID" value="XM_025555742.1"/>
</dbReference>
<accession>A0A2S2R972</accession>
<sequence length="519" mass="60980">MEVKRWEAYVSYFQSFENFYVHKKNDLISLQEISSSLQLLKDKCLKLDCIKPGDIVAAKYENDGLWYRAKILNSVKGAFTAQFIDYGNSELLSNFKKLPKKLASYHALAYQCTLDNVDEEYKIKVNNEAYYDIVFEFITSIEVVLTVLNYEEPYLVKMKWDERNIKVFLNNFFSYGITHQTYETLKKIDQIDKMMQVTLIYTESINEFYIETEDSEQIKNKIEYELENGKVWEAVIEYKIGKMVIAKRATDNRWYRVRILEINEIGITCYFIDYGIKEICTEFYEVFGYLKSAPPFIKRCSLHMPNVKKKKLFTYLSQSFVDEMAQYINQKMFIRIMKPGEPWVVELFVDGLNVAKVIEPKPVVIFQVNHVNAITIQVNSPGRLVVIDKLSKIENLPFVQKPQVDKIYGAFINNQWFRVKLMKSLSKKLMDVILVDYGGCIVQVEKLFALPKHIENVKFFFTHCSLGLDERYFSTQKLRQLCSKKTEFQMMVLQNNFIDGHCILIMSDGKDVKQLIKKD</sequence>
<dbReference type="CDD" id="cd20379">
    <property type="entry name" value="Tudor_dTUD-like"/>
    <property type="match status" value="1"/>
</dbReference>
<protein>
    <submittedName>
        <fullName evidence="2">Maternal protein tudor</fullName>
    </submittedName>
    <submittedName>
        <fullName evidence="4 5">Uncharacterized protein LOC112684302</fullName>
    </submittedName>
</protein>
<feature type="domain" description="Tudor" evidence="1">
    <location>
        <begin position="49"/>
        <end position="107"/>
    </location>
</feature>
<evidence type="ECO:0000259" key="1">
    <source>
        <dbReference type="PROSITE" id="PS50304"/>
    </source>
</evidence>
<evidence type="ECO:0000313" key="5">
    <source>
        <dbReference type="RefSeq" id="XP_025411527.1"/>
    </source>
</evidence>
<evidence type="ECO:0000313" key="2">
    <source>
        <dbReference type="EMBL" id="MBY86549.1"/>
    </source>
</evidence>
<keyword evidence="3" id="KW-1185">Reference proteome</keyword>
<name>A0A2S2R972_9HEMI</name>
<reference evidence="2" key="1">
    <citation type="submission" date="2018-04" db="EMBL/GenBank/DDBJ databases">
        <title>Transcriptome assembly of Sipha flava.</title>
        <authorList>
            <person name="Scully E.D."/>
            <person name="Geib S.M."/>
            <person name="Palmer N.A."/>
            <person name="Koch K."/>
            <person name="Bradshaw J."/>
            <person name="Heng-Moss T."/>
            <person name="Sarath G."/>
        </authorList>
    </citation>
    <scope>NUCLEOTIDE SEQUENCE</scope>
</reference>
<organism evidence="2">
    <name type="scientific">Sipha flava</name>
    <name type="common">yellow sugarcane aphid</name>
    <dbReference type="NCBI Taxonomy" id="143950"/>
    <lineage>
        <taxon>Eukaryota</taxon>
        <taxon>Metazoa</taxon>
        <taxon>Ecdysozoa</taxon>
        <taxon>Arthropoda</taxon>
        <taxon>Hexapoda</taxon>
        <taxon>Insecta</taxon>
        <taxon>Pterygota</taxon>
        <taxon>Neoptera</taxon>
        <taxon>Paraneoptera</taxon>
        <taxon>Hemiptera</taxon>
        <taxon>Sternorrhyncha</taxon>
        <taxon>Aphidomorpha</taxon>
        <taxon>Aphidoidea</taxon>
        <taxon>Aphididae</taxon>
        <taxon>Sipha</taxon>
    </lineage>
</organism>
<dbReference type="RefSeq" id="XP_025411528.1">
    <property type="nucleotide sequence ID" value="XM_025555743.1"/>
</dbReference>
<proteinExistence type="predicted"/>
<evidence type="ECO:0000313" key="4">
    <source>
        <dbReference type="RefSeq" id="XP_025411526.1"/>
    </source>
</evidence>
<evidence type="ECO:0000313" key="6">
    <source>
        <dbReference type="RefSeq" id="XP_025411528.1"/>
    </source>
</evidence>
<dbReference type="Pfam" id="PF00567">
    <property type="entry name" value="TUDOR"/>
    <property type="match status" value="3"/>
</dbReference>
<gene>
    <name evidence="2" type="primary">tud</name>
    <name evidence="4 5 6 7 8 9 10" type="synonym">LOC112684302</name>
    <name evidence="2" type="ORF">g.22372</name>
</gene>
<evidence type="ECO:0000313" key="9">
    <source>
        <dbReference type="RefSeq" id="XP_025411531.1"/>
    </source>
</evidence>
<dbReference type="SUPFAM" id="SSF63748">
    <property type="entry name" value="Tudor/PWWP/MBT"/>
    <property type="match status" value="3"/>
</dbReference>
<dbReference type="PROSITE" id="PS50304">
    <property type="entry name" value="TUDOR"/>
    <property type="match status" value="2"/>
</dbReference>
<dbReference type="RefSeq" id="XP_025411530.1">
    <property type="nucleotide sequence ID" value="XM_025555745.1"/>
</dbReference>
<feature type="domain" description="Tudor" evidence="1">
    <location>
        <begin position="237"/>
        <end position="295"/>
    </location>
</feature>
<dbReference type="InterPro" id="IPR050621">
    <property type="entry name" value="Tudor_domain_containing"/>
</dbReference>
<dbReference type="PANTHER" id="PTHR22948">
    <property type="entry name" value="TUDOR DOMAIN CONTAINING PROTEIN"/>
    <property type="match status" value="1"/>
</dbReference>
<evidence type="ECO:0000313" key="7">
    <source>
        <dbReference type="RefSeq" id="XP_025411529.1"/>
    </source>
</evidence>
<dbReference type="RefSeq" id="XP_025411532.1">
    <property type="nucleotide sequence ID" value="XM_025555747.1"/>
</dbReference>
<evidence type="ECO:0000313" key="8">
    <source>
        <dbReference type="RefSeq" id="XP_025411530.1"/>
    </source>
</evidence>
<dbReference type="SMART" id="SM00333">
    <property type="entry name" value="TUDOR"/>
    <property type="match status" value="3"/>
</dbReference>
<dbReference type="InterPro" id="IPR002999">
    <property type="entry name" value="Tudor"/>
</dbReference>
<reference evidence="4 5" key="2">
    <citation type="submission" date="2025-04" db="UniProtKB">
        <authorList>
            <consortium name="RefSeq"/>
        </authorList>
    </citation>
    <scope>IDENTIFICATION</scope>
    <source>
        <tissue evidence="4 5">Whole body</tissue>
    </source>
</reference>
<dbReference type="AlphaFoldDB" id="A0A2S2R972"/>
<dbReference type="RefSeq" id="XP_025411531.1">
    <property type="nucleotide sequence ID" value="XM_025555746.1"/>
</dbReference>
<evidence type="ECO:0000313" key="3">
    <source>
        <dbReference type="Proteomes" id="UP000694846"/>
    </source>
</evidence>
<dbReference type="Proteomes" id="UP000694846">
    <property type="component" value="Unplaced"/>
</dbReference>
<dbReference type="Gene3D" id="2.30.30.140">
    <property type="match status" value="3"/>
</dbReference>